<evidence type="ECO:0000256" key="1">
    <source>
        <dbReference type="ARBA" id="ARBA00001966"/>
    </source>
</evidence>
<dbReference type="GO" id="GO:0003824">
    <property type="term" value="F:catalytic activity"/>
    <property type="evidence" value="ECO:0007669"/>
    <property type="project" value="InterPro"/>
</dbReference>
<evidence type="ECO:0000256" key="2">
    <source>
        <dbReference type="ARBA" id="ARBA00022691"/>
    </source>
</evidence>
<dbReference type="CDD" id="cd01335">
    <property type="entry name" value="Radical_SAM"/>
    <property type="match status" value="1"/>
</dbReference>
<evidence type="ECO:0000256" key="5">
    <source>
        <dbReference type="ARBA" id="ARBA00023014"/>
    </source>
</evidence>
<keyword evidence="2" id="KW-0949">S-adenosyl-L-methionine</keyword>
<comment type="caution">
    <text evidence="7">The sequence shown here is derived from an EMBL/GenBank/DDBJ whole genome shotgun (WGS) entry which is preliminary data.</text>
</comment>
<organism evidence="7 8">
    <name type="scientific">Pilimelia anulata</name>
    <dbReference type="NCBI Taxonomy" id="53371"/>
    <lineage>
        <taxon>Bacteria</taxon>
        <taxon>Bacillati</taxon>
        <taxon>Actinomycetota</taxon>
        <taxon>Actinomycetes</taxon>
        <taxon>Micromonosporales</taxon>
        <taxon>Micromonosporaceae</taxon>
        <taxon>Pilimelia</taxon>
    </lineage>
</organism>
<feature type="domain" description="Elp3/MiaA/NifB-like radical SAM core" evidence="6">
    <location>
        <begin position="178"/>
        <end position="400"/>
    </location>
</feature>
<keyword evidence="8" id="KW-1185">Reference proteome</keyword>
<gene>
    <name evidence="7" type="ORF">GCM10010123_20100</name>
</gene>
<dbReference type="SFLD" id="SFLDS00029">
    <property type="entry name" value="Radical_SAM"/>
    <property type="match status" value="1"/>
</dbReference>
<dbReference type="Gene3D" id="3.20.20.70">
    <property type="entry name" value="Aldolase class I"/>
    <property type="match status" value="1"/>
</dbReference>
<evidence type="ECO:0000313" key="7">
    <source>
        <dbReference type="EMBL" id="GGJ90283.1"/>
    </source>
</evidence>
<dbReference type="GO" id="GO:0046872">
    <property type="term" value="F:metal ion binding"/>
    <property type="evidence" value="ECO:0007669"/>
    <property type="project" value="UniProtKB-KW"/>
</dbReference>
<keyword evidence="3" id="KW-0479">Metal-binding</keyword>
<evidence type="ECO:0000256" key="3">
    <source>
        <dbReference type="ARBA" id="ARBA00022723"/>
    </source>
</evidence>
<comment type="cofactor">
    <cofactor evidence="1">
        <name>[4Fe-4S] cluster</name>
        <dbReference type="ChEBI" id="CHEBI:49883"/>
    </cofactor>
</comment>
<dbReference type="SMART" id="SM00729">
    <property type="entry name" value="Elp3"/>
    <property type="match status" value="1"/>
</dbReference>
<dbReference type="SFLD" id="SFLDG01082">
    <property type="entry name" value="B12-binding_domain_containing"/>
    <property type="match status" value="1"/>
</dbReference>
<dbReference type="InterPro" id="IPR013785">
    <property type="entry name" value="Aldolase_TIM"/>
</dbReference>
<dbReference type="PANTHER" id="PTHR43409">
    <property type="entry name" value="ANAEROBIC MAGNESIUM-PROTOPORPHYRIN IX MONOMETHYL ESTER CYCLASE-RELATED"/>
    <property type="match status" value="1"/>
</dbReference>
<keyword evidence="5" id="KW-0411">Iron-sulfur</keyword>
<dbReference type="InterPro" id="IPR007197">
    <property type="entry name" value="rSAM"/>
</dbReference>
<dbReference type="InterPro" id="IPR058240">
    <property type="entry name" value="rSAM_sf"/>
</dbReference>
<proteinExistence type="predicted"/>
<dbReference type="Pfam" id="PF04055">
    <property type="entry name" value="Radical_SAM"/>
    <property type="match status" value="1"/>
</dbReference>
<reference evidence="7" key="2">
    <citation type="submission" date="2020-09" db="EMBL/GenBank/DDBJ databases">
        <authorList>
            <person name="Sun Q."/>
            <person name="Ohkuma M."/>
        </authorList>
    </citation>
    <scope>NUCLEOTIDE SEQUENCE</scope>
    <source>
        <strain evidence="7">JCM 3090</strain>
    </source>
</reference>
<reference evidence="7" key="1">
    <citation type="journal article" date="2014" name="Int. J. Syst. Evol. Microbiol.">
        <title>Complete genome sequence of Corynebacterium casei LMG S-19264T (=DSM 44701T), isolated from a smear-ripened cheese.</title>
        <authorList>
            <consortium name="US DOE Joint Genome Institute (JGI-PGF)"/>
            <person name="Walter F."/>
            <person name="Albersmeier A."/>
            <person name="Kalinowski J."/>
            <person name="Ruckert C."/>
        </authorList>
    </citation>
    <scope>NUCLEOTIDE SEQUENCE</scope>
    <source>
        <strain evidence="7">JCM 3090</strain>
    </source>
</reference>
<dbReference type="EMBL" id="BMQB01000003">
    <property type="protein sequence ID" value="GGJ90283.1"/>
    <property type="molecule type" value="Genomic_DNA"/>
</dbReference>
<evidence type="ECO:0000256" key="4">
    <source>
        <dbReference type="ARBA" id="ARBA00023004"/>
    </source>
</evidence>
<dbReference type="RefSeq" id="WP_189169782.1">
    <property type="nucleotide sequence ID" value="NZ_BMQB01000003.1"/>
</dbReference>
<protein>
    <recommendedName>
        <fullName evidence="6">Elp3/MiaA/NifB-like radical SAM core domain-containing protein</fullName>
    </recommendedName>
</protein>
<dbReference type="SUPFAM" id="SSF102114">
    <property type="entry name" value="Radical SAM enzymes"/>
    <property type="match status" value="1"/>
</dbReference>
<dbReference type="PANTHER" id="PTHR43409:SF7">
    <property type="entry name" value="BLL1977 PROTEIN"/>
    <property type="match status" value="1"/>
</dbReference>
<keyword evidence="4" id="KW-0408">Iron</keyword>
<dbReference type="InterPro" id="IPR051198">
    <property type="entry name" value="BchE-like"/>
</dbReference>
<dbReference type="Proteomes" id="UP000649739">
    <property type="component" value="Unassembled WGS sequence"/>
</dbReference>
<name>A0A8J3B4Z7_9ACTN</name>
<sequence>MPALRVLTPTRRARVLLWAPSLYDGGFKQHHIDGEALALYAHLRARGHHVRLLDAYNRAADTPPLADVLADGGFDVLIVHLWTSDAYGPRLAEIADELAAARFRHAVAVLGFGPLATSAAPELRAHGAVDHVVGLHPDSRPARDPLVAAVAADAADALRGHTPLLDLTADDVARQPGAVVSVSASRGCRSRCAFCAYNADLGAGWTELPIDAAVADIAHLHRLTGATRFSMADVDFGGTRDACIRRAAQLRDALHRHDLAGRVGLSMNIRSETLTGDSIHLLAEAGVDVLLMGVESLNPDTLHRLYGKRQDLDHLRRVVAAADAAGITTVASYILWHPWQTLPALRAELAALDGFGRHRVPQFLARSRLLVIPGTLAERRIRDDGLLDAAPFHRSFRFADPAVADLDAELSAWYAHHVRPALGQLHESRPGDMTRLAELKLAEWQWFTDLLDIPTRQSAGAAR</sequence>
<dbReference type="AlphaFoldDB" id="A0A8J3B4Z7"/>
<evidence type="ECO:0000259" key="6">
    <source>
        <dbReference type="SMART" id="SM00729"/>
    </source>
</evidence>
<accession>A0A8J3B4Z7</accession>
<dbReference type="InterPro" id="IPR006638">
    <property type="entry name" value="Elp3/MiaA/NifB-like_rSAM"/>
</dbReference>
<evidence type="ECO:0000313" key="8">
    <source>
        <dbReference type="Proteomes" id="UP000649739"/>
    </source>
</evidence>
<dbReference type="GO" id="GO:0051536">
    <property type="term" value="F:iron-sulfur cluster binding"/>
    <property type="evidence" value="ECO:0007669"/>
    <property type="project" value="UniProtKB-KW"/>
</dbReference>